<dbReference type="GeneID" id="31501282"/>
<organism evidence="2 3">
    <name type="scientific">Xylanibacter ruminicola</name>
    <name type="common">Prevotella ruminicola</name>
    <dbReference type="NCBI Taxonomy" id="839"/>
    <lineage>
        <taxon>Bacteria</taxon>
        <taxon>Pseudomonadati</taxon>
        <taxon>Bacteroidota</taxon>
        <taxon>Bacteroidia</taxon>
        <taxon>Bacteroidales</taxon>
        <taxon>Prevotellaceae</taxon>
        <taxon>Xylanibacter</taxon>
    </lineage>
</organism>
<feature type="domain" description="Helicase-associated" evidence="1">
    <location>
        <begin position="3"/>
        <end position="60"/>
    </location>
</feature>
<dbReference type="EMBL" id="BPTT01000001">
    <property type="protein sequence ID" value="GJG34175.1"/>
    <property type="molecule type" value="Genomic_DNA"/>
</dbReference>
<name>A0AA37MF97_XYLRU</name>
<evidence type="ECO:0000259" key="1">
    <source>
        <dbReference type="Pfam" id="PF03457"/>
    </source>
</evidence>
<dbReference type="Pfam" id="PF03457">
    <property type="entry name" value="HA"/>
    <property type="match status" value="1"/>
</dbReference>
<dbReference type="Proteomes" id="UP000887097">
    <property type="component" value="Unassembled WGS sequence"/>
</dbReference>
<evidence type="ECO:0000313" key="3">
    <source>
        <dbReference type="Proteomes" id="UP000887097"/>
    </source>
</evidence>
<proteinExistence type="predicted"/>
<dbReference type="InterPro" id="IPR005114">
    <property type="entry name" value="Helicase_assoc"/>
</dbReference>
<protein>
    <recommendedName>
        <fullName evidence="1">Helicase-associated domain-containing protein</fullName>
    </recommendedName>
</protein>
<gene>
    <name evidence="2" type="ORF">PRMUPPPA20_22840</name>
</gene>
<evidence type="ECO:0000313" key="2">
    <source>
        <dbReference type="EMBL" id="GJG34175.1"/>
    </source>
</evidence>
<accession>A0AA37MF97</accession>
<dbReference type="Gene3D" id="6.10.140.530">
    <property type="match status" value="1"/>
</dbReference>
<comment type="caution">
    <text evidence="2">The sequence shown here is derived from an EMBL/GenBank/DDBJ whole genome shotgun (WGS) entry which is preliminary data.</text>
</comment>
<dbReference type="RefSeq" id="WP_041386004.1">
    <property type="nucleotide sequence ID" value="NZ_BPTT01000001.1"/>
</dbReference>
<reference evidence="2" key="1">
    <citation type="submission" date="2021-08" db="EMBL/GenBank/DDBJ databases">
        <title>Prevotella lacticifex sp. nov., isolated from rumen of cow.</title>
        <authorList>
            <person name="Shinkai T."/>
            <person name="Ikeyama N."/>
            <person name="Kumagai M."/>
            <person name="Ohmori H."/>
            <person name="Sakamoto M."/>
            <person name="Ohkuma M."/>
            <person name="Mitsumori M."/>
        </authorList>
    </citation>
    <scope>NUCLEOTIDE SEQUENCE</scope>
    <source>
        <strain evidence="2">JCM 8259</strain>
    </source>
</reference>
<dbReference type="AlphaFoldDB" id="A0AA37MF97"/>
<sequence>MTQDERWLTRYNEVVDYIDSNHRNPSRHRIEDHDMLNWLKANRKALNAGKMKPERLEMFRRLLSLMEEYKRKNQYE</sequence>